<reference evidence="7" key="4">
    <citation type="submission" date="2025-09" db="UniProtKB">
        <authorList>
            <consortium name="Ensembl"/>
        </authorList>
    </citation>
    <scope>IDENTIFICATION</scope>
</reference>
<dbReference type="Gene3D" id="3.30.559.70">
    <property type="entry name" value="Choline/Carnitine o-acyltransferase, domain 2"/>
    <property type="match status" value="1"/>
</dbReference>
<reference evidence="8" key="1">
    <citation type="journal article" date="2002" name="Science">
        <title>The draft genome of Ciona intestinalis: insights into chordate and vertebrate origins.</title>
        <authorList>
            <person name="Dehal P."/>
            <person name="Satou Y."/>
            <person name="Campbell R.K."/>
            <person name="Chapman J."/>
            <person name="Degnan B."/>
            <person name="De Tomaso A."/>
            <person name="Davidson B."/>
            <person name="Di Gregorio A."/>
            <person name="Gelpke M."/>
            <person name="Goodstein D.M."/>
            <person name="Harafuji N."/>
            <person name="Hastings K.E."/>
            <person name="Ho I."/>
            <person name="Hotta K."/>
            <person name="Huang W."/>
            <person name="Kawashima T."/>
            <person name="Lemaire P."/>
            <person name="Martinez D."/>
            <person name="Meinertzhagen I.A."/>
            <person name="Necula S."/>
            <person name="Nonaka M."/>
            <person name="Putnam N."/>
            <person name="Rash S."/>
            <person name="Saiga H."/>
            <person name="Satake M."/>
            <person name="Terry A."/>
            <person name="Yamada L."/>
            <person name="Wang H.G."/>
            <person name="Awazu S."/>
            <person name="Azumi K."/>
            <person name="Boore J."/>
            <person name="Branno M."/>
            <person name="Chin-Bow S."/>
            <person name="DeSantis R."/>
            <person name="Doyle S."/>
            <person name="Francino P."/>
            <person name="Keys D.N."/>
            <person name="Haga S."/>
            <person name="Hayashi H."/>
            <person name="Hino K."/>
            <person name="Imai K.S."/>
            <person name="Inaba K."/>
            <person name="Kano S."/>
            <person name="Kobayashi K."/>
            <person name="Kobayashi M."/>
            <person name="Lee B.I."/>
            <person name="Makabe K.W."/>
            <person name="Manohar C."/>
            <person name="Matassi G."/>
            <person name="Medina M."/>
            <person name="Mochizuki Y."/>
            <person name="Mount S."/>
            <person name="Morishita T."/>
            <person name="Miura S."/>
            <person name="Nakayama A."/>
            <person name="Nishizaka S."/>
            <person name="Nomoto H."/>
            <person name="Ohta F."/>
            <person name="Oishi K."/>
            <person name="Rigoutsos I."/>
            <person name="Sano M."/>
            <person name="Sasaki A."/>
            <person name="Sasakura Y."/>
            <person name="Shoguchi E."/>
            <person name="Shin-i T."/>
            <person name="Spagnuolo A."/>
            <person name="Stainier D."/>
            <person name="Suzuki M.M."/>
            <person name="Tassy O."/>
            <person name="Takatori N."/>
            <person name="Tokuoka M."/>
            <person name="Yagi K."/>
            <person name="Yoshizaki F."/>
            <person name="Wada S."/>
            <person name="Zhang C."/>
            <person name="Hyatt P.D."/>
            <person name="Larimer F."/>
            <person name="Detter C."/>
            <person name="Doggett N."/>
            <person name="Glavina T."/>
            <person name="Hawkins T."/>
            <person name="Richardson P."/>
            <person name="Lucas S."/>
            <person name="Kohara Y."/>
            <person name="Levine M."/>
            <person name="Satoh N."/>
            <person name="Rokhsar D.S."/>
        </authorList>
    </citation>
    <scope>NUCLEOTIDE SEQUENCE [LARGE SCALE GENOMIC DNA]</scope>
</reference>
<sequence>LKTTKEIMKTSSRLKQVALLILQHTLGYSSSASEYLHKSNLPTYHFQNCLPRLPIPKLEDTMSRYMRSLKALKGHPDIDEAAIMETQRAVNAFMKFEGPAIHEVLIAENAKNSGTSYITKPWFDMYLESRLPLPLNYNPYLTYKRDPVEQMNEQVTRSTNLIISAMKFKKTLEAEILSPEVFYMNDKAKSPFIQTSVKYLPNQLMLRYLPMVMSQAYPLDMSQFKNLFSSTRIPQTGKDVLETYKDSRHIIVIRNGHFYKVTALNTDGSIVDPLKLKSCLNRIKADRRSPPEHSVAYLTTTERDIWADTRSHLLQSGNEQSLLDVDSAIFCLVLDDSTDVETPEKSAETFLYGDGASRWFDKSFSLIVAGNGDTALNFEHAWGDGVAVMRFFNDVFSDSTSHPSISHDTPTHDGDLSELIQQVEFNVDEKTKERITQAKAGYDKATGSLRVAAGQFDKMNKEYLKRKKVSPDGIMQLAIQVGHHKFCGHPAPTYESCSTSAFKHGRTETIRSCTLEAQEAARAIVEDYRSKVDDLIRKSCNRHNELTKEAAMGKGFDRHMFGLRHTAEKVIGREIPAIFRDFSYTTMNQIVLSTSTLSSPAVTIGGFAPVIPNGFGVGYGVKDEMLGCNITSYDVRDVGSLVEAIMTSLDDIHTVLEEN</sequence>
<evidence type="ECO:0000313" key="8">
    <source>
        <dbReference type="Proteomes" id="UP000008144"/>
    </source>
</evidence>
<dbReference type="SUPFAM" id="SSF52777">
    <property type="entry name" value="CoA-dependent acyltransferases"/>
    <property type="match status" value="2"/>
</dbReference>
<keyword evidence="2 5" id="KW-0808">Transferase</keyword>
<dbReference type="GO" id="GO:0006635">
    <property type="term" value="P:fatty acid beta-oxidation"/>
    <property type="evidence" value="ECO:0000318"/>
    <property type="project" value="GO_Central"/>
</dbReference>
<dbReference type="Pfam" id="PF00755">
    <property type="entry name" value="Carn_acyltransf"/>
    <property type="match status" value="1"/>
</dbReference>
<dbReference type="PANTHER" id="PTHR22589">
    <property type="entry name" value="CARNITINE O-ACYLTRANSFERASE"/>
    <property type="match status" value="1"/>
</dbReference>
<keyword evidence="8" id="KW-1185">Reference proteome</keyword>
<evidence type="ECO:0000256" key="2">
    <source>
        <dbReference type="ARBA" id="ARBA00022679"/>
    </source>
</evidence>
<accession>F6U222</accession>
<dbReference type="AlphaFoldDB" id="F6U222"/>
<name>F6U222_CIOIN</name>
<dbReference type="InterPro" id="IPR039551">
    <property type="entry name" value="Cho/carn_acyl_trans"/>
</dbReference>
<evidence type="ECO:0000256" key="3">
    <source>
        <dbReference type="ARBA" id="ARBA00023315"/>
    </source>
</evidence>
<organism evidence="7 8">
    <name type="scientific">Ciona intestinalis</name>
    <name type="common">Transparent sea squirt</name>
    <name type="synonym">Ascidia intestinalis</name>
    <dbReference type="NCBI Taxonomy" id="7719"/>
    <lineage>
        <taxon>Eukaryota</taxon>
        <taxon>Metazoa</taxon>
        <taxon>Chordata</taxon>
        <taxon>Tunicata</taxon>
        <taxon>Ascidiacea</taxon>
        <taxon>Phlebobranchia</taxon>
        <taxon>Cionidae</taxon>
        <taxon>Ciona</taxon>
    </lineage>
</organism>
<evidence type="ECO:0000259" key="6">
    <source>
        <dbReference type="Pfam" id="PF00755"/>
    </source>
</evidence>
<dbReference type="HOGENOM" id="CLU_013513_4_2_1"/>
<dbReference type="FunCoup" id="F6U222">
    <property type="interactions" value="358"/>
</dbReference>
<evidence type="ECO:0000256" key="5">
    <source>
        <dbReference type="RuleBase" id="RU003801"/>
    </source>
</evidence>
<dbReference type="InterPro" id="IPR042231">
    <property type="entry name" value="Cho/carn_acyl_trans_2"/>
</dbReference>
<feature type="active site" description="Proton acceptor" evidence="4">
    <location>
        <position position="380"/>
    </location>
</feature>
<dbReference type="Proteomes" id="UP000008144">
    <property type="component" value="Chromosome 1"/>
</dbReference>
<dbReference type="PROSITE" id="PS00440">
    <property type="entry name" value="ACYLTRANSF_C_2"/>
    <property type="match status" value="1"/>
</dbReference>
<dbReference type="STRING" id="7719.ENSCINP00000011831"/>
<keyword evidence="3 5" id="KW-0012">Acyltransferase</keyword>
<protein>
    <recommendedName>
        <fullName evidence="6">Choline/carnitine acyltransferase domain-containing protein</fullName>
    </recommendedName>
</protein>
<dbReference type="Gene3D" id="3.30.559.10">
    <property type="entry name" value="Chloramphenicol acetyltransferase-like domain"/>
    <property type="match status" value="1"/>
</dbReference>
<reference evidence="7" key="2">
    <citation type="journal article" date="2008" name="Genome Biol.">
        <title>Improved genome assembly and evidence-based global gene model set for the chordate Ciona intestinalis: new insight into intron and operon populations.</title>
        <authorList>
            <person name="Satou Y."/>
            <person name="Mineta K."/>
            <person name="Ogasawara M."/>
            <person name="Sasakura Y."/>
            <person name="Shoguchi E."/>
            <person name="Ueno K."/>
            <person name="Yamada L."/>
            <person name="Matsumoto J."/>
            <person name="Wasserscheid J."/>
            <person name="Dewar K."/>
            <person name="Wiley G.B."/>
            <person name="Macmil S.L."/>
            <person name="Roe B.A."/>
            <person name="Zeller R.W."/>
            <person name="Hastings K.E."/>
            <person name="Lemaire P."/>
            <person name="Lindquist E."/>
            <person name="Endo T."/>
            <person name="Hotta K."/>
            <person name="Inaba K."/>
        </authorList>
    </citation>
    <scope>NUCLEOTIDE SEQUENCE [LARGE SCALE GENOMIC DNA]</scope>
    <source>
        <strain evidence="7">wild type</strain>
    </source>
</reference>
<comment type="similarity">
    <text evidence="1 5">Belongs to the carnitine/choline acetyltransferase family.</text>
</comment>
<proteinExistence type="inferred from homology"/>
<dbReference type="GO" id="GO:0004095">
    <property type="term" value="F:carnitine O-palmitoyltransferase activity"/>
    <property type="evidence" value="ECO:0000318"/>
    <property type="project" value="GO_Central"/>
</dbReference>
<dbReference type="OMA" id="HILVMRR"/>
<evidence type="ECO:0000313" key="7">
    <source>
        <dbReference type="Ensembl" id="ENSCINP00000011831.3"/>
    </source>
</evidence>
<dbReference type="PANTHER" id="PTHR22589:SF16">
    <property type="entry name" value="CARNITINE O-PALMITOYLTRANSFERASE 2, MITOCHONDRIAL"/>
    <property type="match status" value="1"/>
</dbReference>
<reference evidence="7" key="3">
    <citation type="submission" date="2025-08" db="UniProtKB">
        <authorList>
            <consortium name="Ensembl"/>
        </authorList>
    </citation>
    <scope>IDENTIFICATION</scope>
</reference>
<dbReference type="GeneTree" id="ENSGT01150000286999"/>
<dbReference type="EMBL" id="EAAA01000388">
    <property type="status" value="NOT_ANNOTATED_CDS"/>
    <property type="molecule type" value="Genomic_DNA"/>
</dbReference>
<dbReference type="InterPro" id="IPR000542">
    <property type="entry name" value="Carn_acyl_trans"/>
</dbReference>
<dbReference type="InParanoid" id="F6U222"/>
<dbReference type="InterPro" id="IPR023213">
    <property type="entry name" value="CAT-like_dom_sf"/>
</dbReference>
<dbReference type="Ensembl" id="ENSCINT00000011831.3">
    <property type="protein sequence ID" value="ENSCINP00000011831.3"/>
    <property type="gene ID" value="ENSCING00000005732.3"/>
</dbReference>
<feature type="domain" description="Choline/carnitine acyltransferase" evidence="6">
    <location>
        <begin position="53"/>
        <end position="637"/>
    </location>
</feature>
<evidence type="ECO:0000256" key="1">
    <source>
        <dbReference type="ARBA" id="ARBA00005232"/>
    </source>
</evidence>
<dbReference type="GO" id="GO:0005739">
    <property type="term" value="C:mitochondrion"/>
    <property type="evidence" value="ECO:0000318"/>
    <property type="project" value="GO_Central"/>
</dbReference>
<evidence type="ECO:0000256" key="4">
    <source>
        <dbReference type="PIRSR" id="PIRSR600542-1"/>
    </source>
</evidence>
<dbReference type="PROSITE" id="PS00439">
    <property type="entry name" value="ACYLTRANSF_C_1"/>
    <property type="match status" value="1"/>
</dbReference>